<feature type="chain" id="PRO_5045241473" evidence="1">
    <location>
        <begin position="17"/>
        <end position="203"/>
    </location>
</feature>
<reference evidence="2 3" key="1">
    <citation type="submission" date="2023-09" db="EMBL/GenBank/DDBJ databases">
        <authorList>
            <person name="Wang M."/>
        </authorList>
    </citation>
    <scope>NUCLEOTIDE SEQUENCE [LARGE SCALE GENOMIC DNA]</scope>
    <source>
        <strain evidence="2">GT-2023</strain>
        <tissue evidence="2">Liver</tissue>
    </source>
</reference>
<keyword evidence="1" id="KW-0732">Signal</keyword>
<dbReference type="EMBL" id="JAYMGO010000003">
    <property type="protein sequence ID" value="KAL1277200.1"/>
    <property type="molecule type" value="Genomic_DNA"/>
</dbReference>
<dbReference type="Proteomes" id="UP001558613">
    <property type="component" value="Unassembled WGS sequence"/>
</dbReference>
<feature type="signal peptide" evidence="1">
    <location>
        <begin position="1"/>
        <end position="16"/>
    </location>
</feature>
<name>A0ABR3NJL2_9TELE</name>
<evidence type="ECO:0000256" key="1">
    <source>
        <dbReference type="SAM" id="SignalP"/>
    </source>
</evidence>
<keyword evidence="3" id="KW-1185">Reference proteome</keyword>
<organism evidence="2 3">
    <name type="scientific">Cirrhinus molitorella</name>
    <name type="common">mud carp</name>
    <dbReference type="NCBI Taxonomy" id="172907"/>
    <lineage>
        <taxon>Eukaryota</taxon>
        <taxon>Metazoa</taxon>
        <taxon>Chordata</taxon>
        <taxon>Craniata</taxon>
        <taxon>Vertebrata</taxon>
        <taxon>Euteleostomi</taxon>
        <taxon>Actinopterygii</taxon>
        <taxon>Neopterygii</taxon>
        <taxon>Teleostei</taxon>
        <taxon>Ostariophysi</taxon>
        <taxon>Cypriniformes</taxon>
        <taxon>Cyprinidae</taxon>
        <taxon>Labeoninae</taxon>
        <taxon>Labeonini</taxon>
        <taxon>Cirrhinus</taxon>
    </lineage>
</organism>
<gene>
    <name evidence="2" type="ORF">QQF64_023873</name>
</gene>
<protein>
    <submittedName>
        <fullName evidence="2">Uncharacterized protein</fullName>
    </submittedName>
</protein>
<proteinExistence type="predicted"/>
<accession>A0ABR3NJL2</accession>
<evidence type="ECO:0000313" key="3">
    <source>
        <dbReference type="Proteomes" id="UP001558613"/>
    </source>
</evidence>
<comment type="caution">
    <text evidence="2">The sequence shown here is derived from an EMBL/GenBank/DDBJ whole genome shotgun (WGS) entry which is preliminary data.</text>
</comment>
<sequence>MLLIIEMLLFISAAVGQDPRTDAAVGQIFPLDMAENSVDDLYVGCKLMADQVHGPSLYITDDSNVALFPAPVGHFSIIDLSTRSHYEVHGESISTEGSPSPNAAVTPVPTRFSFHRPVSAAAGSAAGSSAIPRAAIPKSFQRNVFIADILDGKLETSKTLTVRFSEFEASVRGIVSKVKDALGQEDPLILTDGQGKETETLRQ</sequence>
<evidence type="ECO:0000313" key="2">
    <source>
        <dbReference type="EMBL" id="KAL1277200.1"/>
    </source>
</evidence>